<dbReference type="PANTHER" id="PTHR38489:SF1">
    <property type="entry name" value="HISTONE CHAPERONE DOMAIN-CONTAINING PROTEIN"/>
    <property type="match status" value="1"/>
</dbReference>
<feature type="compositionally biased region" description="Basic and acidic residues" evidence="1">
    <location>
        <begin position="18"/>
        <end position="29"/>
    </location>
</feature>
<feature type="region of interest" description="Disordered" evidence="1">
    <location>
        <begin position="1"/>
        <end position="102"/>
    </location>
</feature>
<protein>
    <submittedName>
        <fullName evidence="2">Uncharacterized protein</fullName>
    </submittedName>
</protein>
<keyword evidence="3" id="KW-1185">Reference proteome</keyword>
<evidence type="ECO:0000313" key="2">
    <source>
        <dbReference type="EMBL" id="KAF2434020.1"/>
    </source>
</evidence>
<proteinExistence type="predicted"/>
<reference evidence="2" key="1">
    <citation type="journal article" date="2020" name="Stud. Mycol.">
        <title>101 Dothideomycetes genomes: a test case for predicting lifestyles and emergence of pathogens.</title>
        <authorList>
            <person name="Haridas S."/>
            <person name="Albert R."/>
            <person name="Binder M."/>
            <person name="Bloem J."/>
            <person name="Labutti K."/>
            <person name="Salamov A."/>
            <person name="Andreopoulos B."/>
            <person name="Baker S."/>
            <person name="Barry K."/>
            <person name="Bills G."/>
            <person name="Bluhm B."/>
            <person name="Cannon C."/>
            <person name="Castanera R."/>
            <person name="Culley D."/>
            <person name="Daum C."/>
            <person name="Ezra D."/>
            <person name="Gonzalez J."/>
            <person name="Henrissat B."/>
            <person name="Kuo A."/>
            <person name="Liang C."/>
            <person name="Lipzen A."/>
            <person name="Lutzoni F."/>
            <person name="Magnuson J."/>
            <person name="Mondo S."/>
            <person name="Nolan M."/>
            <person name="Ohm R."/>
            <person name="Pangilinan J."/>
            <person name="Park H.-J."/>
            <person name="Ramirez L."/>
            <person name="Alfaro M."/>
            <person name="Sun H."/>
            <person name="Tritt A."/>
            <person name="Yoshinaga Y."/>
            <person name="Zwiers L.-H."/>
            <person name="Turgeon B."/>
            <person name="Goodwin S."/>
            <person name="Spatafora J."/>
            <person name="Crous P."/>
            <person name="Grigoriev I."/>
        </authorList>
    </citation>
    <scope>NUCLEOTIDE SEQUENCE</scope>
    <source>
        <strain evidence="2">CBS 130266</strain>
    </source>
</reference>
<comment type="caution">
    <text evidence="2">The sequence shown here is derived from an EMBL/GenBank/DDBJ whole genome shotgun (WGS) entry which is preliminary data.</text>
</comment>
<dbReference type="InterPro" id="IPR027921">
    <property type="entry name" value="NOPCHAP1"/>
</dbReference>
<accession>A0A9P4NX63</accession>
<evidence type="ECO:0000256" key="1">
    <source>
        <dbReference type="SAM" id="MobiDB-lite"/>
    </source>
</evidence>
<organism evidence="2 3">
    <name type="scientific">Tothia fuscella</name>
    <dbReference type="NCBI Taxonomy" id="1048955"/>
    <lineage>
        <taxon>Eukaryota</taxon>
        <taxon>Fungi</taxon>
        <taxon>Dikarya</taxon>
        <taxon>Ascomycota</taxon>
        <taxon>Pezizomycotina</taxon>
        <taxon>Dothideomycetes</taxon>
        <taxon>Pleosporomycetidae</taxon>
        <taxon>Venturiales</taxon>
        <taxon>Cylindrosympodiaceae</taxon>
        <taxon>Tothia</taxon>
    </lineage>
</organism>
<dbReference type="EMBL" id="MU007018">
    <property type="protein sequence ID" value="KAF2434020.1"/>
    <property type="molecule type" value="Genomic_DNA"/>
</dbReference>
<gene>
    <name evidence="2" type="ORF">EJ08DRAFT_21259</name>
</gene>
<feature type="compositionally biased region" description="Acidic residues" evidence="1">
    <location>
        <begin position="177"/>
        <end position="191"/>
    </location>
</feature>
<feature type="compositionally biased region" description="Acidic residues" evidence="1">
    <location>
        <begin position="75"/>
        <end position="89"/>
    </location>
</feature>
<name>A0A9P4NX63_9PEZI</name>
<dbReference type="Proteomes" id="UP000800235">
    <property type="component" value="Unassembled WGS sequence"/>
</dbReference>
<feature type="region of interest" description="Disordered" evidence="1">
    <location>
        <begin position="169"/>
        <end position="204"/>
    </location>
</feature>
<dbReference type="PANTHER" id="PTHR38489">
    <property type="entry name" value="HISTONE CHAPERONE DOMAIN-CONTAINING PROTEIN"/>
    <property type="match status" value="1"/>
</dbReference>
<dbReference type="OrthoDB" id="1112980at2759"/>
<dbReference type="AlphaFoldDB" id="A0A9P4NX63"/>
<feature type="compositionally biased region" description="Low complexity" evidence="1">
    <location>
        <begin position="30"/>
        <end position="49"/>
    </location>
</feature>
<dbReference type="Pfam" id="PF15370">
    <property type="entry name" value="NOPCHAP1"/>
    <property type="match status" value="1"/>
</dbReference>
<evidence type="ECO:0000313" key="3">
    <source>
        <dbReference type="Proteomes" id="UP000800235"/>
    </source>
</evidence>
<dbReference type="GO" id="GO:0000492">
    <property type="term" value="P:box C/D snoRNP assembly"/>
    <property type="evidence" value="ECO:0007669"/>
    <property type="project" value="InterPro"/>
</dbReference>
<sequence>MTNPRKRAIEEVGSTEAEISRNTKRKTDESTNSDTSTSYVSAAAAIFSESESDSKGTAQTDPESESELSTSSEEPSSESDSSSEDGSENEGERITNVRPGVKPVIKVDDVVGGGLLDRLKTFLPALEKANGELEKAREDGTLKDKVLDDAEDGEEEYIEMDLGLGVLEEKRPGVINESDDEMSSDNETESLGEEKNEKDILGSLLGQRHKRKAISIEEVQDG</sequence>